<feature type="domain" description="HTH lysR-type" evidence="6">
    <location>
        <begin position="6"/>
        <end position="63"/>
    </location>
</feature>
<dbReference type="SUPFAM" id="SSF53850">
    <property type="entry name" value="Periplasmic binding protein-like II"/>
    <property type="match status" value="1"/>
</dbReference>
<dbReference type="OrthoDB" id="8339333at2"/>
<evidence type="ECO:0000259" key="6">
    <source>
        <dbReference type="PROSITE" id="PS50931"/>
    </source>
</evidence>
<dbReference type="KEGG" id="ptaw:DW352_23015"/>
<dbReference type="EMBL" id="CP031417">
    <property type="protein sequence ID" value="AXK83135.1"/>
    <property type="molecule type" value="Genomic_DNA"/>
</dbReference>
<sequence length="316" mass="34741">MLLDGIDMTQWRLLASLAETNNLSAAAARIGITQSAASHALAKLRKQVGDSLFVRSGGGVTPTPFGARLSKAAQKGLESLTEGLATEHGFDPVTATRRFNIYLNDVGQLAFLPQLISLLSREAPRASLKVHQVPTERARHALAAGEVDLAIGFFTNLTSGFHQSLLYRAQYVCVARAEHPLFQAGMSLAAFLNAEHAIADPSGMAHAVIEQALHKHAGQRFVQLNIPDFVVLPMLLADSDLVAIMPAGLANAFAKRLPLNVMPSPIPLPKYDLKIYWHERFHRDPANRWLRRAFVKLFRGNGAVWEGRRREHEPRS</sequence>
<keyword evidence="5" id="KW-0804">Transcription</keyword>
<dbReference type="CDD" id="cd08459">
    <property type="entry name" value="PBP2_DntR_NahR_LinR_like"/>
    <property type="match status" value="1"/>
</dbReference>
<gene>
    <name evidence="7" type="ORF">DW352_23015</name>
</gene>
<keyword evidence="3" id="KW-0805">Transcription regulation</keyword>
<dbReference type="PRINTS" id="PR00039">
    <property type="entry name" value="HTHLYSR"/>
</dbReference>
<evidence type="ECO:0000256" key="4">
    <source>
        <dbReference type="ARBA" id="ARBA00023125"/>
    </source>
</evidence>
<dbReference type="InterPro" id="IPR005119">
    <property type="entry name" value="LysR_subst-bd"/>
</dbReference>
<dbReference type="Pfam" id="PF00126">
    <property type="entry name" value="HTH_1"/>
    <property type="match status" value="1"/>
</dbReference>
<dbReference type="AlphaFoldDB" id="A0A346A1T8"/>
<dbReference type="PANTHER" id="PTHR30118">
    <property type="entry name" value="HTH-TYPE TRANSCRIPTIONAL REGULATOR LEUO-RELATED"/>
    <property type="match status" value="1"/>
</dbReference>
<proteinExistence type="inferred from homology"/>
<accession>A0A346A1T8</accession>
<dbReference type="Proteomes" id="UP000254889">
    <property type="component" value="Chromosome"/>
</dbReference>
<reference evidence="7 8" key="1">
    <citation type="submission" date="2018-07" db="EMBL/GenBank/DDBJ databases">
        <authorList>
            <person name="Quirk P.G."/>
            <person name="Krulwich T.A."/>
        </authorList>
    </citation>
    <scope>NUCLEOTIDE SEQUENCE [LARGE SCALE GENOMIC DNA]</scope>
    <source>
        <strain evidence="7 8">CC-BB4</strain>
    </source>
</reference>
<protein>
    <submittedName>
        <fullName evidence="7">LysR family transcriptional regulator</fullName>
    </submittedName>
</protein>
<dbReference type="SUPFAM" id="SSF46785">
    <property type="entry name" value="Winged helix' DNA-binding domain"/>
    <property type="match status" value="1"/>
</dbReference>
<organism evidence="7 8">
    <name type="scientific">Pseudolabrys taiwanensis</name>
    <dbReference type="NCBI Taxonomy" id="331696"/>
    <lineage>
        <taxon>Bacteria</taxon>
        <taxon>Pseudomonadati</taxon>
        <taxon>Pseudomonadota</taxon>
        <taxon>Alphaproteobacteria</taxon>
        <taxon>Hyphomicrobiales</taxon>
        <taxon>Xanthobacteraceae</taxon>
        <taxon>Pseudolabrys</taxon>
    </lineage>
</organism>
<keyword evidence="4" id="KW-0238">DNA-binding</keyword>
<dbReference type="PANTHER" id="PTHR30118:SF15">
    <property type="entry name" value="TRANSCRIPTIONAL REGULATORY PROTEIN"/>
    <property type="match status" value="1"/>
</dbReference>
<evidence type="ECO:0000313" key="8">
    <source>
        <dbReference type="Proteomes" id="UP000254889"/>
    </source>
</evidence>
<dbReference type="InterPro" id="IPR036390">
    <property type="entry name" value="WH_DNA-bd_sf"/>
</dbReference>
<evidence type="ECO:0000313" key="7">
    <source>
        <dbReference type="EMBL" id="AXK83135.1"/>
    </source>
</evidence>
<dbReference type="Gene3D" id="1.10.10.10">
    <property type="entry name" value="Winged helix-like DNA-binding domain superfamily/Winged helix DNA-binding domain"/>
    <property type="match status" value="1"/>
</dbReference>
<name>A0A346A1T8_9HYPH</name>
<dbReference type="Gene3D" id="3.40.190.10">
    <property type="entry name" value="Periplasmic binding protein-like II"/>
    <property type="match status" value="2"/>
</dbReference>
<evidence type="ECO:0000256" key="1">
    <source>
        <dbReference type="ARBA" id="ARBA00009437"/>
    </source>
</evidence>
<comment type="similarity">
    <text evidence="1">Belongs to the LysR transcriptional regulatory family.</text>
</comment>
<keyword evidence="2" id="KW-0536">Nodulation</keyword>
<evidence type="ECO:0000256" key="2">
    <source>
        <dbReference type="ARBA" id="ARBA00022458"/>
    </source>
</evidence>
<dbReference type="GO" id="GO:0003700">
    <property type="term" value="F:DNA-binding transcription factor activity"/>
    <property type="evidence" value="ECO:0007669"/>
    <property type="project" value="InterPro"/>
</dbReference>
<dbReference type="InterPro" id="IPR050389">
    <property type="entry name" value="LysR-type_TF"/>
</dbReference>
<keyword evidence="8" id="KW-1185">Reference proteome</keyword>
<dbReference type="GO" id="GO:0003677">
    <property type="term" value="F:DNA binding"/>
    <property type="evidence" value="ECO:0007669"/>
    <property type="project" value="UniProtKB-KW"/>
</dbReference>
<evidence type="ECO:0000256" key="5">
    <source>
        <dbReference type="ARBA" id="ARBA00023163"/>
    </source>
</evidence>
<dbReference type="PROSITE" id="PS50931">
    <property type="entry name" value="HTH_LYSR"/>
    <property type="match status" value="1"/>
</dbReference>
<evidence type="ECO:0000256" key="3">
    <source>
        <dbReference type="ARBA" id="ARBA00023015"/>
    </source>
</evidence>
<dbReference type="InterPro" id="IPR000847">
    <property type="entry name" value="LysR_HTH_N"/>
</dbReference>
<dbReference type="Pfam" id="PF03466">
    <property type="entry name" value="LysR_substrate"/>
    <property type="match status" value="1"/>
</dbReference>
<dbReference type="InterPro" id="IPR036388">
    <property type="entry name" value="WH-like_DNA-bd_sf"/>
</dbReference>
<dbReference type="RefSeq" id="WP_115693514.1">
    <property type="nucleotide sequence ID" value="NZ_CP031417.1"/>
</dbReference>